<evidence type="ECO:0000313" key="2">
    <source>
        <dbReference type="EnsemblMetazoa" id="XP_020915922.2"/>
    </source>
</evidence>
<organism evidence="2 3">
    <name type="scientific">Exaiptasia diaphana</name>
    <name type="common">Tropical sea anemone</name>
    <name type="synonym">Aiptasia pulchella</name>
    <dbReference type="NCBI Taxonomy" id="2652724"/>
    <lineage>
        <taxon>Eukaryota</taxon>
        <taxon>Metazoa</taxon>
        <taxon>Cnidaria</taxon>
        <taxon>Anthozoa</taxon>
        <taxon>Hexacorallia</taxon>
        <taxon>Actiniaria</taxon>
        <taxon>Aiptasiidae</taxon>
        <taxon>Exaiptasia</taxon>
    </lineage>
</organism>
<reference evidence="2" key="1">
    <citation type="submission" date="2022-11" db="UniProtKB">
        <authorList>
            <consortium name="EnsemblMetazoa"/>
        </authorList>
    </citation>
    <scope>IDENTIFICATION</scope>
</reference>
<feature type="coiled-coil region" evidence="1">
    <location>
        <begin position="442"/>
        <end position="567"/>
    </location>
</feature>
<name>A0A913Y7F8_EXADI</name>
<keyword evidence="1" id="KW-0175">Coiled coil</keyword>
<feature type="coiled-coil region" evidence="1">
    <location>
        <begin position="73"/>
        <end position="146"/>
    </location>
</feature>
<dbReference type="RefSeq" id="XP_020915922.2">
    <property type="nucleotide sequence ID" value="XM_021060263.2"/>
</dbReference>
<feature type="coiled-coil region" evidence="1">
    <location>
        <begin position="189"/>
        <end position="244"/>
    </location>
</feature>
<protein>
    <submittedName>
        <fullName evidence="2">Uncharacterized protein</fullName>
    </submittedName>
</protein>
<keyword evidence="3" id="KW-1185">Reference proteome</keyword>
<dbReference type="Proteomes" id="UP000887567">
    <property type="component" value="Unplaced"/>
</dbReference>
<feature type="coiled-coil region" evidence="1">
    <location>
        <begin position="13"/>
        <end position="40"/>
    </location>
</feature>
<dbReference type="OMA" id="TERYKAT"/>
<evidence type="ECO:0000313" key="3">
    <source>
        <dbReference type="Proteomes" id="UP000887567"/>
    </source>
</evidence>
<dbReference type="AlphaFoldDB" id="A0A913Y7F8"/>
<dbReference type="KEGG" id="epa:110253363"/>
<dbReference type="EnsemblMetazoa" id="XM_021060263.2">
    <property type="protein sequence ID" value="XP_020915922.2"/>
    <property type="gene ID" value="LOC110253363"/>
</dbReference>
<proteinExistence type="predicted"/>
<dbReference type="OrthoDB" id="5982078at2759"/>
<sequence length="847" mass="99532">MRECFKQFIQETAAKSKNALNEKDEVIKRLKEHIDTLNSEISSKVQYVNSKEDEIKKLKADHQYGFSVLVKKCSDMEEKLIKSEETRLNLDEQSKNFLRDLQVKLKQKDVMFQRTQNELNTARDTNRKLTEQLEGATQRSKKQELLAKEAGKIIQNITDEKDNTVIKLKESNELCDKMQKLLMEKDSIVTSLKKEKVSLTEQIRNLYHQSSKLQDKLELKKKKIEEFEHNMKRLKTFVVELQQKNNKAGQLNFTIRERLEWMNKANDGNEKLMKDLKLANKTSNDQKNALSRKLAYQENQIRSQEKRLKELKQSLAQRKASIVELERNVRDLKSRKEELENDTFVLKNRLQESEQSNLTLQSALNELKVKENNLLLQTQDFERCKGEEINTLKKEIEGLRFYLSQSEDIIASITKERDTLIQDLEKTVQTHKDVNQTIESYNKCLTNDKTALEIKLKDLENVLLERNNEIGDLKNVLSSAETSHCYLTEQVAELNSLKLDMEKKKEEINSLKEQLKEMERASEKEMQEGRKKMKKSEEVFTRLRDDYQKLESVLREKESELRESHNTNNKIILENEELKELLNKTCHINKQLDMTLLGYKENADRHESSLAQLKTDNEFLKEFAKDTEKAKLKLDSLEESLQKKTTELKDLNDKLLAETKQSSTLREELNKQESTCNKLKDRYETRIKTSAREVDELRTMLDEKNKEISVIKMEKNSCEMKQREAEFKVLELTNSLRDETAYEQNITQRNKELEIELRKIQYEKRLGLVSSSVDAAQILREIPQTDIATERRLQQKVDNIALDKIRNLHTKASNLEVQLEQERHDRVKEHAEVARLKAELAVYKSLQ</sequence>
<accession>A0A913Y7F8</accession>
<dbReference type="Gene3D" id="1.10.287.1490">
    <property type="match status" value="1"/>
</dbReference>
<feature type="coiled-coil region" evidence="1">
    <location>
        <begin position="273"/>
        <end position="370"/>
    </location>
</feature>
<feature type="coiled-coil region" evidence="1">
    <location>
        <begin position="596"/>
        <end position="714"/>
    </location>
</feature>
<dbReference type="GeneID" id="110253363"/>
<feature type="coiled-coil region" evidence="1">
    <location>
        <begin position="805"/>
        <end position="839"/>
    </location>
</feature>
<evidence type="ECO:0000256" key="1">
    <source>
        <dbReference type="SAM" id="Coils"/>
    </source>
</evidence>